<sequence length="157" mass="17572">MQQEPAPRRSHKRSSVRTRASKAKAIGKPNDPPPSRKKLKVTGTTTTRTSKESTTVPPRGNIRRARSHTHTRTRHGLHFRQTDSVALGPSPTPRHSSRPYSPRPWVPRPQSVSRRNILSTTPTGSQHWATPGVTRRRPNHFCLANGPVPVLCVRRPS</sequence>
<comment type="caution">
    <text evidence="2">The sequence shown here is derived from an EMBL/GenBank/DDBJ whole genome shotgun (WGS) entry which is preliminary data.</text>
</comment>
<accession>A0ABD0LFX5</accession>
<feature type="compositionally biased region" description="Basic residues" evidence="1">
    <location>
        <begin position="8"/>
        <end position="22"/>
    </location>
</feature>
<name>A0ABD0LFX5_9CAEN</name>
<feature type="compositionally biased region" description="Polar residues" evidence="1">
    <location>
        <begin position="110"/>
        <end position="128"/>
    </location>
</feature>
<dbReference type="AlphaFoldDB" id="A0ABD0LFX5"/>
<organism evidence="2 3">
    <name type="scientific">Batillaria attramentaria</name>
    <dbReference type="NCBI Taxonomy" id="370345"/>
    <lineage>
        <taxon>Eukaryota</taxon>
        <taxon>Metazoa</taxon>
        <taxon>Spiralia</taxon>
        <taxon>Lophotrochozoa</taxon>
        <taxon>Mollusca</taxon>
        <taxon>Gastropoda</taxon>
        <taxon>Caenogastropoda</taxon>
        <taxon>Sorbeoconcha</taxon>
        <taxon>Cerithioidea</taxon>
        <taxon>Batillariidae</taxon>
        <taxon>Batillaria</taxon>
    </lineage>
</organism>
<gene>
    <name evidence="2" type="ORF">BaRGS_00010568</name>
</gene>
<dbReference type="Proteomes" id="UP001519460">
    <property type="component" value="Unassembled WGS sequence"/>
</dbReference>
<keyword evidence="3" id="KW-1185">Reference proteome</keyword>
<dbReference type="EMBL" id="JACVVK020000052">
    <property type="protein sequence ID" value="KAK7498308.1"/>
    <property type="molecule type" value="Genomic_DNA"/>
</dbReference>
<feature type="region of interest" description="Disordered" evidence="1">
    <location>
        <begin position="1"/>
        <end position="132"/>
    </location>
</feature>
<evidence type="ECO:0000256" key="1">
    <source>
        <dbReference type="SAM" id="MobiDB-lite"/>
    </source>
</evidence>
<evidence type="ECO:0000313" key="2">
    <source>
        <dbReference type="EMBL" id="KAK7498308.1"/>
    </source>
</evidence>
<reference evidence="2 3" key="1">
    <citation type="journal article" date="2023" name="Sci. Data">
        <title>Genome assembly of the Korean intertidal mud-creeper Batillaria attramentaria.</title>
        <authorList>
            <person name="Patra A.K."/>
            <person name="Ho P.T."/>
            <person name="Jun S."/>
            <person name="Lee S.J."/>
            <person name="Kim Y."/>
            <person name="Won Y.J."/>
        </authorList>
    </citation>
    <scope>NUCLEOTIDE SEQUENCE [LARGE SCALE GENOMIC DNA]</scope>
    <source>
        <strain evidence="2">Wonlab-2016</strain>
    </source>
</reference>
<feature type="compositionally biased region" description="Low complexity" evidence="1">
    <location>
        <begin position="41"/>
        <end position="56"/>
    </location>
</feature>
<proteinExistence type="predicted"/>
<protein>
    <submittedName>
        <fullName evidence="2">Uncharacterized protein</fullName>
    </submittedName>
</protein>
<evidence type="ECO:0000313" key="3">
    <source>
        <dbReference type="Proteomes" id="UP001519460"/>
    </source>
</evidence>
<feature type="compositionally biased region" description="Basic residues" evidence="1">
    <location>
        <begin position="61"/>
        <end position="78"/>
    </location>
</feature>